<dbReference type="Gene3D" id="3.30.300.30">
    <property type="match status" value="2"/>
</dbReference>
<dbReference type="InterPro" id="IPR023213">
    <property type="entry name" value="CAT-like_dom_sf"/>
</dbReference>
<keyword evidence="4" id="KW-0597">Phosphoprotein</keyword>
<feature type="domain" description="Carrier" evidence="5">
    <location>
        <begin position="1357"/>
        <end position="1432"/>
    </location>
</feature>
<dbReference type="Gene3D" id="3.30.559.30">
    <property type="entry name" value="Nonribosomal peptide synthetase, condensation domain"/>
    <property type="match status" value="2"/>
</dbReference>
<dbReference type="PANTHER" id="PTHR45527:SF1">
    <property type="entry name" value="FATTY ACID SYNTHASE"/>
    <property type="match status" value="1"/>
</dbReference>
<dbReference type="FunFam" id="3.40.50.12780:FF:000012">
    <property type="entry name" value="Non-ribosomal peptide synthetase"/>
    <property type="match status" value="1"/>
</dbReference>
<keyword evidence="7" id="KW-1185">Reference proteome</keyword>
<dbReference type="InterPro" id="IPR010071">
    <property type="entry name" value="AA_adenyl_dom"/>
</dbReference>
<evidence type="ECO:0000256" key="2">
    <source>
        <dbReference type="ARBA" id="ARBA00006432"/>
    </source>
</evidence>
<dbReference type="PROSITE" id="PS00455">
    <property type="entry name" value="AMP_BINDING"/>
    <property type="match status" value="1"/>
</dbReference>
<feature type="non-terminal residue" evidence="6">
    <location>
        <position position="1"/>
    </location>
</feature>
<dbReference type="FunFam" id="2.30.38.10:FF:000001">
    <property type="entry name" value="Non-ribosomal peptide synthetase PvdI"/>
    <property type="match status" value="2"/>
</dbReference>
<dbReference type="EMBL" id="JABBJJ010000520">
    <property type="protein sequence ID" value="NMO23051.1"/>
    <property type="molecule type" value="Genomic_DNA"/>
</dbReference>
<evidence type="ECO:0000313" key="6">
    <source>
        <dbReference type="EMBL" id="NMO23051.1"/>
    </source>
</evidence>
<dbReference type="Gene3D" id="3.40.50.12780">
    <property type="entry name" value="N-terminal domain of ligase-like"/>
    <property type="match status" value="1"/>
</dbReference>
<dbReference type="FunFam" id="3.40.50.980:FF:000001">
    <property type="entry name" value="Non-ribosomal peptide synthetase"/>
    <property type="match status" value="1"/>
</dbReference>
<dbReference type="GO" id="GO:0031177">
    <property type="term" value="F:phosphopantetheine binding"/>
    <property type="evidence" value="ECO:0007669"/>
    <property type="project" value="InterPro"/>
</dbReference>
<dbReference type="InterPro" id="IPR009081">
    <property type="entry name" value="PP-bd_ACP"/>
</dbReference>
<protein>
    <submittedName>
        <fullName evidence="6">Amino acid adenylation domain-containing protein</fullName>
    </submittedName>
</protein>
<dbReference type="Pfam" id="PF13193">
    <property type="entry name" value="AMP-binding_C"/>
    <property type="match status" value="2"/>
</dbReference>
<dbReference type="RefSeq" id="WP_169352161.1">
    <property type="nucleotide sequence ID" value="NZ_JABBJJ010000520.1"/>
</dbReference>
<reference evidence="6 7" key="1">
    <citation type="submission" date="2020-04" db="EMBL/GenBank/DDBJ databases">
        <title>Draft genome of Pyxidicoccus fallax type strain.</title>
        <authorList>
            <person name="Whitworth D.E."/>
        </authorList>
    </citation>
    <scope>NUCLEOTIDE SEQUENCE [LARGE SCALE GENOMIC DNA]</scope>
    <source>
        <strain evidence="6 7">DSM 14698</strain>
    </source>
</reference>
<organism evidence="6 7">
    <name type="scientific">Pyxidicoccus fallax</name>
    <dbReference type="NCBI Taxonomy" id="394095"/>
    <lineage>
        <taxon>Bacteria</taxon>
        <taxon>Pseudomonadati</taxon>
        <taxon>Myxococcota</taxon>
        <taxon>Myxococcia</taxon>
        <taxon>Myxococcales</taxon>
        <taxon>Cystobacterineae</taxon>
        <taxon>Myxococcaceae</taxon>
        <taxon>Pyxidicoccus</taxon>
    </lineage>
</organism>
<dbReference type="Gene3D" id="2.30.38.10">
    <property type="entry name" value="Luciferase, Domain 3"/>
    <property type="match status" value="2"/>
</dbReference>
<evidence type="ECO:0000259" key="5">
    <source>
        <dbReference type="PROSITE" id="PS50075"/>
    </source>
</evidence>
<dbReference type="InterPro" id="IPR045851">
    <property type="entry name" value="AMP-bd_C_sf"/>
</dbReference>
<dbReference type="Gene3D" id="3.30.559.10">
    <property type="entry name" value="Chloramphenicol acetyltransferase-like domain"/>
    <property type="match status" value="2"/>
</dbReference>
<dbReference type="SUPFAM" id="SSF52777">
    <property type="entry name" value="CoA-dependent acyltransferases"/>
    <property type="match status" value="4"/>
</dbReference>
<dbReference type="SUPFAM" id="SSF56801">
    <property type="entry name" value="Acetyl-CoA synthetase-like"/>
    <property type="match status" value="3"/>
</dbReference>
<dbReference type="SMART" id="SM00823">
    <property type="entry name" value="PKS_PP"/>
    <property type="match status" value="2"/>
</dbReference>
<dbReference type="NCBIfam" id="TIGR01733">
    <property type="entry name" value="AA-adenyl-dom"/>
    <property type="match status" value="1"/>
</dbReference>
<dbReference type="InterPro" id="IPR036736">
    <property type="entry name" value="ACP-like_sf"/>
</dbReference>
<dbReference type="PROSITE" id="PS50075">
    <property type="entry name" value="CARRIER"/>
    <property type="match status" value="2"/>
</dbReference>
<keyword evidence="3" id="KW-0596">Phosphopantetheine</keyword>
<dbReference type="CDD" id="cd19531">
    <property type="entry name" value="LCL_NRPS-like"/>
    <property type="match status" value="2"/>
</dbReference>
<evidence type="ECO:0000256" key="3">
    <source>
        <dbReference type="ARBA" id="ARBA00022450"/>
    </source>
</evidence>
<evidence type="ECO:0000256" key="4">
    <source>
        <dbReference type="ARBA" id="ARBA00022553"/>
    </source>
</evidence>
<dbReference type="InterPro" id="IPR020806">
    <property type="entry name" value="PKS_PP-bd"/>
</dbReference>
<dbReference type="PANTHER" id="PTHR45527">
    <property type="entry name" value="NONRIBOSOMAL PEPTIDE SYNTHETASE"/>
    <property type="match status" value="1"/>
</dbReference>
<proteinExistence type="inferred from homology"/>
<dbReference type="SUPFAM" id="SSF47336">
    <property type="entry name" value="ACP-like"/>
    <property type="match status" value="2"/>
</dbReference>
<accession>A0A848LZJ8</accession>
<dbReference type="Gene3D" id="3.40.50.980">
    <property type="match status" value="3"/>
</dbReference>
<dbReference type="Pfam" id="PF00668">
    <property type="entry name" value="Condensation"/>
    <property type="match status" value="2"/>
</dbReference>
<dbReference type="PROSITE" id="PS00012">
    <property type="entry name" value="PHOSPHOPANTETHEINE"/>
    <property type="match status" value="2"/>
</dbReference>
<dbReference type="FunFam" id="3.30.300.30:FF:000010">
    <property type="entry name" value="Enterobactin synthetase component F"/>
    <property type="match status" value="2"/>
</dbReference>
<dbReference type="Gene3D" id="1.10.1200.10">
    <property type="entry name" value="ACP-like"/>
    <property type="match status" value="2"/>
</dbReference>
<evidence type="ECO:0000313" key="7">
    <source>
        <dbReference type="Proteomes" id="UP000518300"/>
    </source>
</evidence>
<dbReference type="GO" id="GO:0043041">
    <property type="term" value="P:amino acid activation for nonribosomal peptide biosynthetic process"/>
    <property type="evidence" value="ECO:0007669"/>
    <property type="project" value="TreeGrafter"/>
</dbReference>
<sequence>GATLVLAPRERLMPGAPLRALLRDESITAVTLTPSVLAQMTPEDFPALETLISAGEACTPELVERWGGRVRLLNAYGPTEVTVCATLSEPMRPGQRLSIGRPWANVRVYVLDAQLRPVPVGVPGELCVDSVGLARGYRHQAGLTAERFVPHPFSDVPGARLYRTGDRVRWLADGTLEYLGRFDLQVKLRGFRIELGEVETALSQHPSVREAVAVVREDAPGDKRLVAYVVAQEGDTLDTLALRTFLKQRLPEHMVPAALVTLDALPLTPNGKVNRQALPSPEGAQAAQAREYVAPRNRTEEQLAGMWAELLHVERVGVDDDFFELGGHSLLATQVVSRLQASFGVELPLREVFEAPTVAKLAARLQALASAGGTAAGAPALTRVERTGSLPLSFAQQRLWFLDQFQPGSPFYNLPMAIRLSGALDMAALERGLRELVRRHESLRTTFRTENGAPVQVISEEAALAFDLVDLSTLPPAQCESEVRRLIRETALHAFDLASGPLLRIRLLKRSEQEHVLVANMHHIVSDGWSLGVVVREFGALYSAFHEGRPSPLPELAVQYADFAAWQRAWLETGALRRQLDWWRGQLEGAPQVLALPTDHPLPAVQTFRGATLPVRLPRALSDAVNTLAQREGVTPFMVLLAAFQTLLSRYSGQEDLVIGTPVAGRNHVGTEGLVGFFVNTLALRARPSGDKSFRALLAEVKDAALGAFANQDVPFEKLVEELQPTRSLGHSPLFQVMFSLQNTPMPEQALPGLTLRPVDMDLGVAKFFLTLALDELPDGYAGVFEYNSDLFDAATIQRMASHQLRLLEAVVAAPEQLLCDLPLMSPEERHQLLVEWNDTAADYPRDTPVSAQVAARAARSPDAVALSWDGGQLTYAELMQRVGILAERLRGLGVGPEVRVGLCARRSPELVVGLLAILEAGGAWVPLEPDAPRERLAFMLEDARPAVLLTQRALRDALPVSAATVVLFEDGVTPSGEVPRLPRPVADNAAYVLFTSGSTGRPKGVLVSHRALARHTAWFISALELSEGDRVLQKASIGFDASVPELLATLVSGARLVLGPTEADNDTAALLATLARQQVTVLQLVPSQLRVLLEEAQVERAAGLRMLLSGGEALPVELVRRVRERLPSTRLINAYGPTETTVDATAWLGGEPGEGPSTTIGRPIANTQAYVLDTRGQPVPPGVSGELFIGGDGLARGYAGRPELTAERFVPDAFGGKPGARLYRTGDRARWRVDGTLEFLGRVDDQVKVRGVRIEPGEIEAVLAEHPAVRDTAVVAREDARGMRLVAYVVRRDSATETASLVGDLRTFLAGRLPAAMVPSAFVTLDALPLLSNGKLDRKALPAPEATVDTGTAYVAPRTPTEELLAGLFAQVLGVERVSAVDSFFDLGGHSLLATQVVSRVRSATGVDLPLRELFEAPTVAGLAARVDVLARSSEAAPLAPPLRPMPRTGPLPLSFAQQRLWFLDRLEPDSPFYNMPGVLRLEGTLDVGAMERSLTELVRRHEVLRTTFAEGPVQVIHPAGPVPLPVVDLSSQPVDTREAEVRRLAREEAQRPFNLSRGPLLRATLLKRGEAEHVLFLTLHHIVTDGWSMVVLVREMAALYSAFREGRASPLPELPVQYADYSAWQRGWLQGDALEAQLSWWREHLSGAPPMLELPTDFPRPAVRSLRGATHSRVLPKTLTDSLHALSRREGTTLFMALLAGFEVVLSRYSGQDDFVVGTDIANRNRSETEGLIGFFINQLALRARLDGDLSFRELLGRVRQATLGAYAHQDLPFEELVKALNPDRSLGHAPLFQVKLVLQNQPDEVLEAPGLTLRGEPIELGTSRLDITLAILETARGLECMAEYRTDLFEAATIDRLIRHLGTVLEAAAARPEARLSTLPLLPEDEQRRMLVEWNATTRDFPREACAHQLFEAQAARTPDAMAVRFEGGVLTYAQLDARANQLAHHLRALGVRAEVPVALCVERSLDTVVGILGILKAGGAYVPMDPSYPVER</sequence>
<dbReference type="FunFam" id="1.10.1200.10:FF:000005">
    <property type="entry name" value="Nonribosomal peptide synthetase 1"/>
    <property type="match status" value="2"/>
</dbReference>
<dbReference type="InterPro" id="IPR042099">
    <property type="entry name" value="ANL_N_sf"/>
</dbReference>
<dbReference type="GO" id="GO:0005829">
    <property type="term" value="C:cytosol"/>
    <property type="evidence" value="ECO:0007669"/>
    <property type="project" value="TreeGrafter"/>
</dbReference>
<evidence type="ECO:0000256" key="1">
    <source>
        <dbReference type="ARBA" id="ARBA00001957"/>
    </source>
</evidence>
<dbReference type="GO" id="GO:0003824">
    <property type="term" value="F:catalytic activity"/>
    <property type="evidence" value="ECO:0007669"/>
    <property type="project" value="InterPro"/>
</dbReference>
<comment type="caution">
    <text evidence="6">The sequence shown here is derived from an EMBL/GenBank/DDBJ whole genome shotgun (WGS) entry which is preliminary data.</text>
</comment>
<feature type="domain" description="Carrier" evidence="5">
    <location>
        <begin position="294"/>
        <end position="369"/>
    </location>
</feature>
<dbReference type="InterPro" id="IPR001242">
    <property type="entry name" value="Condensation_dom"/>
</dbReference>
<comment type="similarity">
    <text evidence="2">Belongs to the ATP-dependent AMP-binding enzyme family.</text>
</comment>
<dbReference type="Proteomes" id="UP000518300">
    <property type="component" value="Unassembled WGS sequence"/>
</dbReference>
<dbReference type="InterPro" id="IPR020845">
    <property type="entry name" value="AMP-binding_CS"/>
</dbReference>
<dbReference type="InterPro" id="IPR000873">
    <property type="entry name" value="AMP-dep_synth/lig_dom"/>
</dbReference>
<dbReference type="CDD" id="cd05930">
    <property type="entry name" value="A_NRPS"/>
    <property type="match status" value="1"/>
</dbReference>
<dbReference type="InterPro" id="IPR006162">
    <property type="entry name" value="Ppantetheine_attach_site"/>
</dbReference>
<dbReference type="GO" id="GO:0044550">
    <property type="term" value="P:secondary metabolite biosynthetic process"/>
    <property type="evidence" value="ECO:0007669"/>
    <property type="project" value="UniProtKB-ARBA"/>
</dbReference>
<comment type="cofactor">
    <cofactor evidence="1">
        <name>pantetheine 4'-phosphate</name>
        <dbReference type="ChEBI" id="CHEBI:47942"/>
    </cofactor>
</comment>
<dbReference type="Pfam" id="PF00501">
    <property type="entry name" value="AMP-binding"/>
    <property type="match status" value="3"/>
</dbReference>
<dbReference type="FunFam" id="3.30.559.10:FF:000012">
    <property type="entry name" value="Non-ribosomal peptide synthetase"/>
    <property type="match status" value="2"/>
</dbReference>
<gene>
    <name evidence="6" type="ORF">HG543_50560</name>
</gene>
<dbReference type="Pfam" id="PF00550">
    <property type="entry name" value="PP-binding"/>
    <property type="match status" value="2"/>
</dbReference>
<feature type="non-terminal residue" evidence="6">
    <location>
        <position position="1996"/>
    </location>
</feature>
<name>A0A848LZJ8_9BACT</name>
<dbReference type="InterPro" id="IPR025110">
    <property type="entry name" value="AMP-bd_C"/>
</dbReference>